<keyword evidence="2" id="KW-1185">Reference proteome</keyword>
<name>A0ABS4PS28_9PSEU</name>
<accession>A0ABS4PS28</accession>
<dbReference type="RefSeq" id="WP_209665582.1">
    <property type="nucleotide sequence ID" value="NZ_JAGGMS010000001.1"/>
</dbReference>
<dbReference type="Proteomes" id="UP000741013">
    <property type="component" value="Unassembled WGS sequence"/>
</dbReference>
<organism evidence="1 2">
    <name type="scientific">Amycolatopsis magusensis</name>
    <dbReference type="NCBI Taxonomy" id="882444"/>
    <lineage>
        <taxon>Bacteria</taxon>
        <taxon>Bacillati</taxon>
        <taxon>Actinomycetota</taxon>
        <taxon>Actinomycetes</taxon>
        <taxon>Pseudonocardiales</taxon>
        <taxon>Pseudonocardiaceae</taxon>
        <taxon>Amycolatopsis</taxon>
    </lineage>
</organism>
<dbReference type="EMBL" id="JAGGMS010000001">
    <property type="protein sequence ID" value="MBP2182236.1"/>
    <property type="molecule type" value="Genomic_DNA"/>
</dbReference>
<evidence type="ECO:0008006" key="3">
    <source>
        <dbReference type="Google" id="ProtNLM"/>
    </source>
</evidence>
<sequence length="178" mass="19633">MSSDVVGRSDELLPLQVPQWLILSGVSPRSVMLYCLYKVSLGCRSKVPPVDATLQFPHEFVAALQLDDISQVWNVHRELLEVGAIGERQEVCDDGEVRRLVEVYELSPRQFAEADKRCDVLSGSLPSVGKNGGKIYVIRPVGSRPVKIGYSATVQGRLRSLQSSNPTKLELLWQAVGS</sequence>
<comment type="caution">
    <text evidence="1">The sequence shown here is derived from an EMBL/GenBank/DDBJ whole genome shotgun (WGS) entry which is preliminary data.</text>
</comment>
<protein>
    <recommendedName>
        <fullName evidence="3">GIY-YIG nuclease family protein</fullName>
    </recommendedName>
</protein>
<proteinExistence type="predicted"/>
<evidence type="ECO:0000313" key="1">
    <source>
        <dbReference type="EMBL" id="MBP2182236.1"/>
    </source>
</evidence>
<evidence type="ECO:0000313" key="2">
    <source>
        <dbReference type="Proteomes" id="UP000741013"/>
    </source>
</evidence>
<reference evidence="1 2" key="1">
    <citation type="submission" date="2021-03" db="EMBL/GenBank/DDBJ databases">
        <title>Sequencing the genomes of 1000 actinobacteria strains.</title>
        <authorList>
            <person name="Klenk H.-P."/>
        </authorList>
    </citation>
    <scope>NUCLEOTIDE SEQUENCE [LARGE SCALE GENOMIC DNA]</scope>
    <source>
        <strain evidence="1 2">DSM 45510</strain>
    </source>
</reference>
<gene>
    <name evidence="1" type="ORF">JOM49_003762</name>
</gene>